<keyword evidence="4" id="KW-1185">Reference proteome</keyword>
<dbReference type="Proteomes" id="UP000327294">
    <property type="component" value="Chromosome"/>
</dbReference>
<feature type="domain" description="BD-FAE-like" evidence="2">
    <location>
        <begin position="34"/>
        <end position="240"/>
    </location>
</feature>
<dbReference type="PANTHER" id="PTHR48081">
    <property type="entry name" value="AB HYDROLASE SUPERFAMILY PROTEIN C4A8.06C"/>
    <property type="match status" value="1"/>
</dbReference>
<proteinExistence type="predicted"/>
<organism evidence="3 4">
    <name type="scientific">Streptomyces phaeolivaceus</name>
    <dbReference type="NCBI Taxonomy" id="2653200"/>
    <lineage>
        <taxon>Bacteria</taxon>
        <taxon>Bacillati</taxon>
        <taxon>Actinomycetota</taxon>
        <taxon>Actinomycetes</taxon>
        <taxon>Kitasatosporales</taxon>
        <taxon>Streptomycetaceae</taxon>
        <taxon>Streptomyces</taxon>
    </lineage>
</organism>
<sequence>MSDQTNGPTPATDGVRLLDGLVYAETLGFRPLRLDLYLPPATDAGPVPLVVFVHGGGWVRGDRKVLTPTFVEWRPSPFELLAAEGFAVASVDYRLSGEARFPAQLEDLSAAMEWLAGHAEQYGYDADRTVLWGESAGAHLAMLLVLRDDCRVRGLVDWYGPTDLGSVAGVAGAAAALSSDPEDTREARLLGAPASSVPALVRDASPITHVRPGAPPFLVVHGTADTYVPFEQSATLVQALTDAGVDVRFQVVEGADHLWMGLDDPRPVFDSAIDFVREITGPR</sequence>
<evidence type="ECO:0000259" key="2">
    <source>
        <dbReference type="Pfam" id="PF20434"/>
    </source>
</evidence>
<dbReference type="EMBL" id="CP045096">
    <property type="protein sequence ID" value="QFR01714.1"/>
    <property type="molecule type" value="Genomic_DNA"/>
</dbReference>
<name>A0A5P8KEE9_9ACTN</name>
<dbReference type="Gene3D" id="3.40.50.1820">
    <property type="entry name" value="alpha/beta hydrolase"/>
    <property type="match status" value="1"/>
</dbReference>
<dbReference type="SUPFAM" id="SSF53474">
    <property type="entry name" value="alpha/beta-Hydrolases"/>
    <property type="match status" value="1"/>
</dbReference>
<dbReference type="InterPro" id="IPR049492">
    <property type="entry name" value="BD-FAE-like_dom"/>
</dbReference>
<dbReference type="GO" id="GO:0016787">
    <property type="term" value="F:hydrolase activity"/>
    <property type="evidence" value="ECO:0007669"/>
    <property type="project" value="UniProtKB-KW"/>
</dbReference>
<accession>A0A5P8KEE9</accession>
<protein>
    <submittedName>
        <fullName evidence="3">Alpha/beta hydrolase</fullName>
    </submittedName>
</protein>
<dbReference type="InterPro" id="IPR029058">
    <property type="entry name" value="AB_hydrolase_fold"/>
</dbReference>
<dbReference type="RefSeq" id="WP_152173041.1">
    <property type="nucleotide sequence ID" value="NZ_CP045096.1"/>
</dbReference>
<reference evidence="3 4" key="1">
    <citation type="submission" date="2019-10" db="EMBL/GenBank/DDBJ databases">
        <title>Streptomyces sp. strain GY16 isolated from leaves of Broussonetia papyrifera.</title>
        <authorList>
            <person name="Mo P."/>
        </authorList>
    </citation>
    <scope>NUCLEOTIDE SEQUENCE [LARGE SCALE GENOMIC DNA]</scope>
    <source>
        <strain evidence="3 4">GY16</strain>
    </source>
</reference>
<evidence type="ECO:0000256" key="1">
    <source>
        <dbReference type="ARBA" id="ARBA00022801"/>
    </source>
</evidence>
<dbReference type="InterPro" id="IPR050300">
    <property type="entry name" value="GDXG_lipolytic_enzyme"/>
</dbReference>
<keyword evidence="1 3" id="KW-0378">Hydrolase</keyword>
<dbReference type="KEGG" id="sphv:F9278_42225"/>
<dbReference type="Pfam" id="PF20434">
    <property type="entry name" value="BD-FAE"/>
    <property type="match status" value="1"/>
</dbReference>
<gene>
    <name evidence="3" type="ORF">F9278_42225</name>
</gene>
<dbReference type="PANTHER" id="PTHR48081:SF13">
    <property type="entry name" value="ALPHA_BETA HYDROLASE"/>
    <property type="match status" value="1"/>
</dbReference>
<evidence type="ECO:0000313" key="3">
    <source>
        <dbReference type="EMBL" id="QFR01714.1"/>
    </source>
</evidence>
<evidence type="ECO:0000313" key="4">
    <source>
        <dbReference type="Proteomes" id="UP000327294"/>
    </source>
</evidence>
<dbReference type="AlphaFoldDB" id="A0A5P8KEE9"/>